<evidence type="ECO:0000256" key="2">
    <source>
        <dbReference type="RuleBase" id="RU003567"/>
    </source>
</evidence>
<name>A0ABP0JZF1_9DINO</name>
<evidence type="ECO:0000256" key="3">
    <source>
        <dbReference type="SAM" id="MobiDB-lite"/>
    </source>
</evidence>
<dbReference type="InterPro" id="IPR029045">
    <property type="entry name" value="ClpP/crotonase-like_dom_sf"/>
</dbReference>
<dbReference type="GO" id="GO:0008233">
    <property type="term" value="F:peptidase activity"/>
    <property type="evidence" value="ECO:0007669"/>
    <property type="project" value="UniProtKB-KW"/>
</dbReference>
<keyword evidence="4" id="KW-0645">Protease</keyword>
<comment type="similarity">
    <text evidence="1 2">Belongs to the peptidase S14 family.</text>
</comment>
<keyword evidence="4" id="KW-0378">Hydrolase</keyword>
<dbReference type="EMBL" id="CAXAMM010009269">
    <property type="protein sequence ID" value="CAK9019891.1"/>
    <property type="molecule type" value="Genomic_DNA"/>
</dbReference>
<comment type="caution">
    <text evidence="4">The sequence shown here is derived from an EMBL/GenBank/DDBJ whole genome shotgun (WGS) entry which is preliminary data.</text>
</comment>
<dbReference type="PRINTS" id="PR00127">
    <property type="entry name" value="CLPPROTEASEP"/>
</dbReference>
<evidence type="ECO:0000313" key="4">
    <source>
        <dbReference type="EMBL" id="CAK9019891.1"/>
    </source>
</evidence>
<protein>
    <recommendedName>
        <fullName evidence="2">ATP-dependent Clp protease proteolytic subunit</fullName>
    </recommendedName>
</protein>
<evidence type="ECO:0000313" key="5">
    <source>
        <dbReference type="Proteomes" id="UP001642464"/>
    </source>
</evidence>
<dbReference type="Pfam" id="PF00574">
    <property type="entry name" value="CLP_protease"/>
    <property type="match status" value="1"/>
</dbReference>
<dbReference type="Gene3D" id="3.90.226.10">
    <property type="entry name" value="2-enoyl-CoA Hydratase, Chain A, domain 1"/>
    <property type="match status" value="1"/>
</dbReference>
<dbReference type="PANTHER" id="PTHR10381:SF11">
    <property type="entry name" value="ATP-DEPENDENT CLP PROTEASE PROTEOLYTIC SUBUNIT, MITOCHONDRIAL"/>
    <property type="match status" value="1"/>
</dbReference>
<dbReference type="GO" id="GO:0006508">
    <property type="term" value="P:proteolysis"/>
    <property type="evidence" value="ECO:0007669"/>
    <property type="project" value="UniProtKB-KW"/>
</dbReference>
<organism evidence="4 5">
    <name type="scientific">Durusdinium trenchii</name>
    <dbReference type="NCBI Taxonomy" id="1381693"/>
    <lineage>
        <taxon>Eukaryota</taxon>
        <taxon>Sar</taxon>
        <taxon>Alveolata</taxon>
        <taxon>Dinophyceae</taxon>
        <taxon>Suessiales</taxon>
        <taxon>Symbiodiniaceae</taxon>
        <taxon>Durusdinium</taxon>
    </lineage>
</organism>
<dbReference type="InterPro" id="IPR001907">
    <property type="entry name" value="ClpP"/>
</dbReference>
<dbReference type="CDD" id="cd07017">
    <property type="entry name" value="S14_ClpP_2"/>
    <property type="match status" value="1"/>
</dbReference>
<evidence type="ECO:0000256" key="1">
    <source>
        <dbReference type="ARBA" id="ARBA00007039"/>
    </source>
</evidence>
<feature type="region of interest" description="Disordered" evidence="3">
    <location>
        <begin position="54"/>
        <end position="73"/>
    </location>
</feature>
<dbReference type="Proteomes" id="UP001642464">
    <property type="component" value="Unassembled WGS sequence"/>
</dbReference>
<reference evidence="4 5" key="1">
    <citation type="submission" date="2024-02" db="EMBL/GenBank/DDBJ databases">
        <authorList>
            <person name="Chen Y."/>
            <person name="Shah S."/>
            <person name="Dougan E. K."/>
            <person name="Thang M."/>
            <person name="Chan C."/>
        </authorList>
    </citation>
    <scope>NUCLEOTIDE SEQUENCE [LARGE SCALE GENOMIC DNA]</scope>
</reference>
<accession>A0ABP0JZF1</accession>
<keyword evidence="5" id="KW-1185">Reference proteome</keyword>
<dbReference type="SUPFAM" id="SSF52096">
    <property type="entry name" value="ClpP/crotonase"/>
    <property type="match status" value="1"/>
</dbReference>
<dbReference type="PANTHER" id="PTHR10381">
    <property type="entry name" value="ATP-DEPENDENT CLP PROTEASE PROTEOLYTIC SUBUNIT"/>
    <property type="match status" value="1"/>
</dbReference>
<gene>
    <name evidence="4" type="ORF">SCF082_LOCUS14704</name>
</gene>
<proteinExistence type="inferred from homology"/>
<sequence>MPTQWLHVLGRAPAVGHAGCGAFRLGSGAQLRRIAPVLAGAAGAALLWPASPALQEQSEPKAPETGAKKPQRTVNVDQEMLKSRRLFLTGEVNDDSAKVLVQQLLFLEADDPEAPVTIFINSGGGLVHSGLAILDVMRNVSTPLKTVGYGRCFSIAAVLLAAGTPGHRSAYENARLMIHEPSCSYPKLSASDVILKAEELRHTKETLEFVLSVLTGKPKADIVDAVARDRYMSVQEAKSFGLLDTVISRGGVKAEVPPEDTEMAGTSAKE</sequence>
<dbReference type="InterPro" id="IPR023562">
    <property type="entry name" value="ClpP/TepA"/>
</dbReference>